<comment type="caution">
    <text evidence="2">The sequence shown here is derived from an EMBL/GenBank/DDBJ whole genome shotgun (WGS) entry which is preliminary data.</text>
</comment>
<dbReference type="EMBL" id="JACEFO010002611">
    <property type="protein sequence ID" value="KAF8654686.1"/>
    <property type="molecule type" value="Genomic_DNA"/>
</dbReference>
<evidence type="ECO:0000313" key="3">
    <source>
        <dbReference type="Proteomes" id="UP000636709"/>
    </source>
</evidence>
<evidence type="ECO:0000256" key="1">
    <source>
        <dbReference type="SAM" id="SignalP"/>
    </source>
</evidence>
<proteinExistence type="predicted"/>
<accession>A0A835A8X4</accession>
<feature type="chain" id="PRO_5032527535" description="Secreted protein" evidence="1">
    <location>
        <begin position="23"/>
        <end position="86"/>
    </location>
</feature>
<keyword evidence="3" id="KW-1185">Reference proteome</keyword>
<feature type="signal peptide" evidence="1">
    <location>
        <begin position="1"/>
        <end position="22"/>
    </location>
</feature>
<dbReference type="AlphaFoldDB" id="A0A835A8X4"/>
<gene>
    <name evidence="2" type="ORF">HU200_061486</name>
</gene>
<organism evidence="2 3">
    <name type="scientific">Digitaria exilis</name>
    <dbReference type="NCBI Taxonomy" id="1010633"/>
    <lineage>
        <taxon>Eukaryota</taxon>
        <taxon>Viridiplantae</taxon>
        <taxon>Streptophyta</taxon>
        <taxon>Embryophyta</taxon>
        <taxon>Tracheophyta</taxon>
        <taxon>Spermatophyta</taxon>
        <taxon>Magnoliopsida</taxon>
        <taxon>Liliopsida</taxon>
        <taxon>Poales</taxon>
        <taxon>Poaceae</taxon>
        <taxon>PACMAD clade</taxon>
        <taxon>Panicoideae</taxon>
        <taxon>Panicodae</taxon>
        <taxon>Paniceae</taxon>
        <taxon>Anthephorinae</taxon>
        <taxon>Digitaria</taxon>
    </lineage>
</organism>
<evidence type="ECO:0000313" key="2">
    <source>
        <dbReference type="EMBL" id="KAF8654686.1"/>
    </source>
</evidence>
<name>A0A835A8X4_9POAL</name>
<reference evidence="2" key="1">
    <citation type="submission" date="2020-07" db="EMBL/GenBank/DDBJ databases">
        <title>Genome sequence and genetic diversity analysis of an under-domesticated orphan crop, white fonio (Digitaria exilis).</title>
        <authorList>
            <person name="Bennetzen J.L."/>
            <person name="Chen S."/>
            <person name="Ma X."/>
            <person name="Wang X."/>
            <person name="Yssel A.E.J."/>
            <person name="Chaluvadi S.R."/>
            <person name="Johnson M."/>
            <person name="Gangashetty P."/>
            <person name="Hamidou F."/>
            <person name="Sanogo M.D."/>
            <person name="Zwaenepoel A."/>
            <person name="Wallace J."/>
            <person name="Van De Peer Y."/>
            <person name="Van Deynze A."/>
        </authorList>
    </citation>
    <scope>NUCLEOTIDE SEQUENCE</scope>
    <source>
        <tissue evidence="2">Leaves</tissue>
    </source>
</reference>
<dbReference type="Proteomes" id="UP000636709">
    <property type="component" value="Unassembled WGS sequence"/>
</dbReference>
<sequence>MAALSLWSLQWALPTTYPATTAWKTRLSRWRFHRSLSSLEKAVMVSCPPRWTSKKGGQKNMRWWLGLLALTARWPSAKMATESANK</sequence>
<protein>
    <recommendedName>
        <fullName evidence="4">Secreted protein</fullName>
    </recommendedName>
</protein>
<keyword evidence="1" id="KW-0732">Signal</keyword>
<evidence type="ECO:0008006" key="4">
    <source>
        <dbReference type="Google" id="ProtNLM"/>
    </source>
</evidence>